<name>A0ABR7PG92_9BURK</name>
<protein>
    <submittedName>
        <fullName evidence="2">Uncharacterized protein</fullName>
    </submittedName>
</protein>
<dbReference type="EMBL" id="VZQQ01000001">
    <property type="protein sequence ID" value="MBC8745334.1"/>
    <property type="molecule type" value="Genomic_DNA"/>
</dbReference>
<feature type="region of interest" description="Disordered" evidence="1">
    <location>
        <begin position="53"/>
        <end position="106"/>
    </location>
</feature>
<evidence type="ECO:0000313" key="2">
    <source>
        <dbReference type="EMBL" id="MBC8745334.1"/>
    </source>
</evidence>
<sequence length="280" mass="31553">MKMQVSESNFGSELSDLIVRLDNFPKLTAPCSGNTSSNASQPAKTRRVLTLTASKQASVAQSKDRRPEHCPDSIRRLCSPTLPGKPFAAPAAQKTSIRSPHEDTERQGAAQLLVAQDGTVFELDVVSVEVARQSGWRLDGDLVKTWSEVFSTVSKFRLVSSQQQFQRLRHRLSSMRRKDVECAINAWLVSSLAAQKISRKTALQIKLITKILDDWEQLRVRLRPSQIEATSDRSPNSTRFKRCQEAEIRGTESYREAQKRLQQLWFPMPPSCSDLIQARS</sequence>
<evidence type="ECO:0000313" key="3">
    <source>
        <dbReference type="Proteomes" id="UP000736373"/>
    </source>
</evidence>
<proteinExistence type="predicted"/>
<dbReference type="RefSeq" id="WP_187632485.1">
    <property type="nucleotide sequence ID" value="NZ_VZQQ01000001.1"/>
</dbReference>
<gene>
    <name evidence="2" type="ORF">F6X42_01415</name>
</gene>
<accession>A0ABR7PG92</accession>
<dbReference type="Proteomes" id="UP000736373">
    <property type="component" value="Unassembled WGS sequence"/>
</dbReference>
<evidence type="ECO:0000256" key="1">
    <source>
        <dbReference type="SAM" id="MobiDB-lite"/>
    </source>
</evidence>
<keyword evidence="3" id="KW-1185">Reference proteome</keyword>
<organism evidence="2 3">
    <name type="scientific">Paraburkholderia podalyriae</name>
    <dbReference type="NCBI Taxonomy" id="1938811"/>
    <lineage>
        <taxon>Bacteria</taxon>
        <taxon>Pseudomonadati</taxon>
        <taxon>Pseudomonadota</taxon>
        <taxon>Betaproteobacteria</taxon>
        <taxon>Burkholderiales</taxon>
        <taxon>Burkholderiaceae</taxon>
        <taxon>Paraburkholderia</taxon>
    </lineage>
</organism>
<comment type="caution">
    <text evidence="2">The sequence shown here is derived from an EMBL/GenBank/DDBJ whole genome shotgun (WGS) entry which is preliminary data.</text>
</comment>
<reference evidence="2 3" key="1">
    <citation type="submission" date="2019-09" db="EMBL/GenBank/DDBJ databases">
        <title>Paraburkholderia podalyriae sp. nov., A South African Podalyria-associated rhizobium.</title>
        <authorList>
            <person name="Mavima L."/>
            <person name="Beukes C.W."/>
            <person name="Palmer M."/>
            <person name="De Meyer S.E."/>
            <person name="James E.K."/>
            <person name="Maluk M."/>
            <person name="Avontuur J.R."/>
            <person name="Chan W.Y."/>
            <person name="Venter S.N."/>
            <person name="Steenkamp E.T."/>
        </authorList>
    </citation>
    <scope>NUCLEOTIDE SEQUENCE [LARGE SCALE GENOMIC DNA]</scope>
    <source>
        <strain evidence="2 3">WC7.3b</strain>
    </source>
</reference>
<feature type="compositionally biased region" description="Basic and acidic residues" evidence="1">
    <location>
        <begin position="62"/>
        <end position="75"/>
    </location>
</feature>